<accession>A0A1G8MYD9</accession>
<evidence type="ECO:0000313" key="2">
    <source>
        <dbReference type="EMBL" id="SDI72876.1"/>
    </source>
</evidence>
<organism evidence="2 3">
    <name type="scientific">Salipiger marinus</name>
    <dbReference type="NCBI Taxonomy" id="555512"/>
    <lineage>
        <taxon>Bacteria</taxon>
        <taxon>Pseudomonadati</taxon>
        <taxon>Pseudomonadota</taxon>
        <taxon>Alphaproteobacteria</taxon>
        <taxon>Rhodobacterales</taxon>
        <taxon>Roseobacteraceae</taxon>
        <taxon>Salipiger</taxon>
    </lineage>
</organism>
<protein>
    <recommendedName>
        <fullName evidence="1">YjiS-like domain-containing protein</fullName>
    </recommendedName>
</protein>
<dbReference type="RefSeq" id="WP_089847109.1">
    <property type="nucleotide sequence ID" value="NZ_FNEJ01000009.1"/>
</dbReference>
<proteinExistence type="predicted"/>
<gene>
    <name evidence="2" type="ORF">SAMN04487993_100937</name>
</gene>
<evidence type="ECO:0000259" key="1">
    <source>
        <dbReference type="Pfam" id="PF06568"/>
    </source>
</evidence>
<dbReference type="AlphaFoldDB" id="A0A1G8MYD9"/>
<keyword evidence="3" id="KW-1185">Reference proteome</keyword>
<evidence type="ECO:0000313" key="3">
    <source>
        <dbReference type="Proteomes" id="UP000199093"/>
    </source>
</evidence>
<dbReference type="Pfam" id="PF06568">
    <property type="entry name" value="YjiS-like"/>
    <property type="match status" value="1"/>
</dbReference>
<dbReference type="Proteomes" id="UP000199093">
    <property type="component" value="Unassembled WGS sequence"/>
</dbReference>
<name>A0A1G8MYD9_9RHOB</name>
<dbReference type="EMBL" id="FNEJ01000009">
    <property type="protein sequence ID" value="SDI72876.1"/>
    <property type="molecule type" value="Genomic_DNA"/>
</dbReference>
<dbReference type="InterPro" id="IPR009506">
    <property type="entry name" value="YjiS-like"/>
</dbReference>
<feature type="domain" description="YjiS-like" evidence="1">
    <location>
        <begin position="17"/>
        <end position="52"/>
    </location>
</feature>
<dbReference type="STRING" id="555512.SAMN04487993_100937"/>
<sequence>MIRDLVLSRRHRARPPLLARLFAMAALARQRRKLAELDEAALSDLGISRADALAEARRRPWDAPQHWRG</sequence>
<reference evidence="2 3" key="1">
    <citation type="submission" date="2016-10" db="EMBL/GenBank/DDBJ databases">
        <authorList>
            <person name="de Groot N.N."/>
        </authorList>
    </citation>
    <scope>NUCLEOTIDE SEQUENCE [LARGE SCALE GENOMIC DNA]</scope>
    <source>
        <strain evidence="2 3">DSM 26424</strain>
    </source>
</reference>